<protein>
    <submittedName>
        <fullName evidence="1">Uncharacterized protein</fullName>
    </submittedName>
</protein>
<dbReference type="AlphaFoldDB" id="A0A4R3MTE4"/>
<comment type="caution">
    <text evidence="1">The sequence shown here is derived from an EMBL/GenBank/DDBJ whole genome shotgun (WGS) entry which is preliminary data.</text>
</comment>
<keyword evidence="2" id="KW-1185">Reference proteome</keyword>
<gene>
    <name evidence="1" type="ORF">EDC35_10726</name>
</gene>
<organism evidence="1 2">
    <name type="scientific">Thiobaca trueperi</name>
    <dbReference type="NCBI Taxonomy" id="127458"/>
    <lineage>
        <taxon>Bacteria</taxon>
        <taxon>Pseudomonadati</taxon>
        <taxon>Pseudomonadota</taxon>
        <taxon>Gammaproteobacteria</taxon>
        <taxon>Chromatiales</taxon>
        <taxon>Chromatiaceae</taxon>
        <taxon>Thiobaca</taxon>
    </lineage>
</organism>
<name>A0A4R3MTE4_9GAMM</name>
<evidence type="ECO:0000313" key="1">
    <source>
        <dbReference type="EMBL" id="TCT19698.1"/>
    </source>
</evidence>
<reference evidence="1 2" key="1">
    <citation type="submission" date="2019-03" db="EMBL/GenBank/DDBJ databases">
        <title>Genomic Encyclopedia of Type Strains, Phase IV (KMG-IV): sequencing the most valuable type-strain genomes for metagenomic binning, comparative biology and taxonomic classification.</title>
        <authorList>
            <person name="Goeker M."/>
        </authorList>
    </citation>
    <scope>NUCLEOTIDE SEQUENCE [LARGE SCALE GENOMIC DNA]</scope>
    <source>
        <strain evidence="1 2">DSM 13587</strain>
    </source>
</reference>
<sequence length="199" mass="23163">MTDDDLKKILLDGDLEEFVDSIVLSKESTHFPTEKVCMVAEVLKAKFAIEIMPAQIYVVGSAKIGFGIFQKRTREGSILPAFRPFRAESDIDLAVVCPKLFELIWDELSTYANKMPSIPWDSGRLGDYMVYGWLRPDHFPRHVRLRRCDDWWDVFHGLSADSRLGRRSIRAALYHSFEHLRRYQLRGINQCRLSLEARR</sequence>
<proteinExistence type="predicted"/>
<dbReference type="OrthoDB" id="7058235at2"/>
<dbReference type="Proteomes" id="UP000295717">
    <property type="component" value="Unassembled WGS sequence"/>
</dbReference>
<evidence type="ECO:0000313" key="2">
    <source>
        <dbReference type="Proteomes" id="UP000295717"/>
    </source>
</evidence>
<accession>A0A4R3MTE4</accession>
<dbReference type="EMBL" id="SMAO01000007">
    <property type="protein sequence ID" value="TCT19698.1"/>
    <property type="molecule type" value="Genomic_DNA"/>
</dbReference>
<dbReference type="RefSeq" id="WP_132977756.1">
    <property type="nucleotide sequence ID" value="NZ_SMAO01000007.1"/>
</dbReference>